<sequence>MRNFIDAVNIEKDEILSTLSDSQIQPVNLHLEHENSTIHTETESSSISLMGTENVEYEDYVELQNALGG</sequence>
<evidence type="ECO:0000313" key="1">
    <source>
        <dbReference type="EMBL" id="CRG85244.1"/>
    </source>
</evidence>
<dbReference type="GeneID" id="39733981"/>
<dbReference type="EMBL" id="CVMU01000379">
    <property type="protein sequence ID" value="CRG85244.1"/>
    <property type="molecule type" value="Genomic_DNA"/>
</dbReference>
<gene>
    <name evidence="1" type="ORF">PRELSG_0006650</name>
</gene>
<reference evidence="1 2" key="1">
    <citation type="submission" date="2015-04" db="EMBL/GenBank/DDBJ databases">
        <authorList>
            <consortium name="Pathogen Informatics"/>
        </authorList>
    </citation>
    <scope>NUCLEOTIDE SEQUENCE [LARGE SCALE GENOMIC DNA]</scope>
    <source>
        <strain evidence="1 2">SGS1</strain>
    </source>
</reference>
<protein>
    <submittedName>
        <fullName evidence="1">Fam-j protein</fullName>
    </submittedName>
</protein>
<dbReference type="RefSeq" id="XP_028531260.1">
    <property type="nucleotide sequence ID" value="XM_028676756.1"/>
</dbReference>
<organism evidence="1 2">
    <name type="scientific">Plasmodium relictum</name>
    <dbReference type="NCBI Taxonomy" id="85471"/>
    <lineage>
        <taxon>Eukaryota</taxon>
        <taxon>Sar</taxon>
        <taxon>Alveolata</taxon>
        <taxon>Apicomplexa</taxon>
        <taxon>Aconoidasida</taxon>
        <taxon>Haemosporida</taxon>
        <taxon>Plasmodiidae</taxon>
        <taxon>Plasmodium</taxon>
        <taxon>Plasmodium (Haemamoeba)</taxon>
    </lineage>
</organism>
<dbReference type="KEGG" id="prel:PRELSG_0006650"/>
<dbReference type="AlphaFoldDB" id="A0A1J1GKF3"/>
<dbReference type="Proteomes" id="UP000220158">
    <property type="component" value="Unassembled WGS sequence"/>
</dbReference>
<proteinExistence type="predicted"/>
<feature type="non-terminal residue" evidence="1">
    <location>
        <position position="69"/>
    </location>
</feature>
<evidence type="ECO:0000313" key="2">
    <source>
        <dbReference type="Proteomes" id="UP000220158"/>
    </source>
</evidence>
<name>A0A1J1GKF3_PLARL</name>
<accession>A0A1J1GKF3</accession>
<keyword evidence="2" id="KW-1185">Reference proteome</keyword>
<dbReference type="VEuPathDB" id="PlasmoDB:PRELSG_0006650"/>